<dbReference type="AlphaFoldDB" id="E0NTC9"/>
<feature type="region of interest" description="Disordered" evidence="1">
    <location>
        <begin position="1"/>
        <end position="24"/>
    </location>
</feature>
<dbReference type="RefSeq" id="WP_006949532.1">
    <property type="nucleotide sequence ID" value="NZ_BAJI01000002.1"/>
</dbReference>
<evidence type="ECO:0000313" key="3">
    <source>
        <dbReference type="Proteomes" id="UP000004394"/>
    </source>
</evidence>
<gene>
    <name evidence="2" type="ORF">HMPREF0658_1431</name>
</gene>
<proteinExistence type="predicted"/>
<evidence type="ECO:0000256" key="1">
    <source>
        <dbReference type="SAM" id="MobiDB-lite"/>
    </source>
</evidence>
<reference evidence="2" key="1">
    <citation type="submission" date="2010-07" db="EMBL/GenBank/DDBJ databases">
        <authorList>
            <person name="Muzny D."/>
            <person name="Qin X."/>
            <person name="Deng J."/>
            <person name="Jiang H."/>
            <person name="Liu Y."/>
            <person name="Qu J."/>
            <person name="Song X.-Z."/>
            <person name="Zhang L."/>
            <person name="Thornton R."/>
            <person name="Coyle M."/>
            <person name="Francisco L."/>
            <person name="Jackson L."/>
            <person name="Javaid M."/>
            <person name="Korchina V."/>
            <person name="Kovar C."/>
            <person name="Mata R."/>
            <person name="Mathew T."/>
            <person name="Ngo R."/>
            <person name="Nguyen L."/>
            <person name="Nguyen N."/>
            <person name="Okwuonu G."/>
            <person name="Ongeri F."/>
            <person name="Pham C."/>
            <person name="Simmons D."/>
            <person name="Wilczek-Boney K."/>
            <person name="Hale W."/>
            <person name="Jakkamsetti A."/>
            <person name="Pham P."/>
            <person name="Ruth R."/>
            <person name="San Lucas F."/>
            <person name="Warren J."/>
            <person name="Zhang J."/>
            <person name="Zhao Z."/>
            <person name="Zhou C."/>
            <person name="Zhu D."/>
            <person name="Lee S."/>
            <person name="Bess C."/>
            <person name="Blankenburg K."/>
            <person name="Forbes L."/>
            <person name="Fu Q."/>
            <person name="Gubbala S."/>
            <person name="Hirani K."/>
            <person name="Jayaseelan J.C."/>
            <person name="Lara F."/>
            <person name="Munidasa M."/>
            <person name="Palculict T."/>
            <person name="Patil S."/>
            <person name="Pu L.-L."/>
            <person name="Saada N."/>
            <person name="Tang L."/>
            <person name="Weissenberger G."/>
            <person name="Zhu Y."/>
            <person name="Hemphill L."/>
            <person name="Shang Y."/>
            <person name="Youmans B."/>
            <person name="Ayvaz T."/>
            <person name="Ross M."/>
            <person name="Santibanez J."/>
            <person name="Aqrawi P."/>
            <person name="Gross S."/>
            <person name="Joshi V."/>
            <person name="Fowler G."/>
            <person name="Nazareth L."/>
            <person name="Reid J."/>
            <person name="Worley K."/>
            <person name="Petrosino J."/>
            <person name="Highlander S."/>
            <person name="Gibbs R."/>
        </authorList>
    </citation>
    <scope>NUCLEOTIDE SEQUENCE [LARGE SCALE GENOMIC DNA]</scope>
    <source>
        <strain evidence="2">DSM 16973</strain>
    </source>
</reference>
<accession>E0NTC9</accession>
<protein>
    <submittedName>
        <fullName evidence="2">Uncharacterized protein</fullName>
    </submittedName>
</protein>
<dbReference type="BioCyc" id="PMAR862515-HMP:GMOO-1454-MONOMER"/>
<comment type="caution">
    <text evidence="2">The sequence shown here is derived from an EMBL/GenBank/DDBJ whole genome shotgun (WGS) entry which is preliminary data.</text>
</comment>
<keyword evidence="3" id="KW-1185">Reference proteome</keyword>
<organism evidence="2 3">
    <name type="scientific">Hoylesella marshii DSM 16973 = JCM 13450</name>
    <dbReference type="NCBI Taxonomy" id="862515"/>
    <lineage>
        <taxon>Bacteria</taxon>
        <taxon>Pseudomonadati</taxon>
        <taxon>Bacteroidota</taxon>
        <taxon>Bacteroidia</taxon>
        <taxon>Bacteroidales</taxon>
        <taxon>Prevotellaceae</taxon>
        <taxon>Hoylesella</taxon>
    </lineage>
</organism>
<sequence>MKGKLRKEEWRNETAKEEFRENDDEKSNLVAICASIADGDVSPSDNCP</sequence>
<evidence type="ECO:0000313" key="2">
    <source>
        <dbReference type="EMBL" id="EFM01596.1"/>
    </source>
</evidence>
<dbReference type="EMBL" id="AEEI01000049">
    <property type="protein sequence ID" value="EFM01596.1"/>
    <property type="molecule type" value="Genomic_DNA"/>
</dbReference>
<name>E0NTC9_9BACT</name>
<dbReference type="HOGENOM" id="CLU_3156306_0_0_10"/>
<dbReference type="Proteomes" id="UP000004394">
    <property type="component" value="Unassembled WGS sequence"/>
</dbReference>